<dbReference type="RefSeq" id="WP_159763564.1">
    <property type="nucleotide sequence ID" value="NZ_WUUT01000002.1"/>
</dbReference>
<dbReference type="Gene3D" id="1.10.3480.10">
    <property type="entry name" value="TorD-like"/>
    <property type="match status" value="1"/>
</dbReference>
<evidence type="ECO:0000256" key="2">
    <source>
        <dbReference type="SAM" id="MobiDB-lite"/>
    </source>
</evidence>
<dbReference type="OrthoDB" id="320758at2157"/>
<sequence>MSDNTIFGKSRTDSEADEPDPAPTEAGRQEAEGVVPTVGRSESGLSEHPGDTNTAFQRARLYGLLALGFERPGEDLSAAFDDDAYCTDLVAAADALGEGVAEAAVGVGAHVTDPETLYDDWGPMFGVEEGHSVSPYELNYLPGPLVTNVRRLADINGFYKAFDLEAASDKNDRGDHICFQLEFLSHLCLREAHLREGGDDRGVRIVGDAQQQFIEDHLGRWFWRFTDEVSASGDGFYAALADALAALLESEIDRFGLDPEWVPDDPGVEEWSEGIFGESGRGCGGCGMNSDGSEIPTDQYDPTEELRGVDGGDGPDSVDGS</sequence>
<keyword evidence="4" id="KW-1185">Reference proteome</keyword>
<dbReference type="Pfam" id="PF02613">
    <property type="entry name" value="Nitrate_red_del"/>
    <property type="match status" value="1"/>
</dbReference>
<keyword evidence="1" id="KW-0143">Chaperone</keyword>
<protein>
    <submittedName>
        <fullName evidence="3">Dehydrogenase</fullName>
    </submittedName>
</protein>
<gene>
    <name evidence="3" type="ORF">GRX03_07435</name>
</gene>
<dbReference type="InterPro" id="IPR036411">
    <property type="entry name" value="TorD-like_sf"/>
</dbReference>
<evidence type="ECO:0000313" key="4">
    <source>
        <dbReference type="Proteomes" id="UP000466535"/>
    </source>
</evidence>
<dbReference type="AlphaFoldDB" id="A0A6B0T0C0"/>
<dbReference type="PANTHER" id="PTHR34227:SF1">
    <property type="entry name" value="DIMETHYL SULFOXIDE REDUCTASE CHAPERONE-RELATED"/>
    <property type="match status" value="1"/>
</dbReference>
<proteinExistence type="predicted"/>
<name>A0A6B0T0C0_9EURY</name>
<dbReference type="PANTHER" id="PTHR34227">
    <property type="entry name" value="CHAPERONE PROTEIN YCDY"/>
    <property type="match status" value="1"/>
</dbReference>
<evidence type="ECO:0000313" key="3">
    <source>
        <dbReference type="EMBL" id="MXR51434.1"/>
    </source>
</evidence>
<organism evidence="3 4">
    <name type="scientific">Halovenus carboxidivorans</name>
    <dbReference type="NCBI Taxonomy" id="2692199"/>
    <lineage>
        <taxon>Archaea</taxon>
        <taxon>Methanobacteriati</taxon>
        <taxon>Methanobacteriota</taxon>
        <taxon>Stenosarchaea group</taxon>
        <taxon>Halobacteria</taxon>
        <taxon>Halobacteriales</taxon>
        <taxon>Haloarculaceae</taxon>
        <taxon>Halovenus</taxon>
    </lineage>
</organism>
<dbReference type="InterPro" id="IPR050289">
    <property type="entry name" value="TorD/DmsD_chaperones"/>
</dbReference>
<dbReference type="Proteomes" id="UP000466535">
    <property type="component" value="Unassembled WGS sequence"/>
</dbReference>
<dbReference type="SUPFAM" id="SSF89155">
    <property type="entry name" value="TorD-like"/>
    <property type="match status" value="1"/>
</dbReference>
<feature type="region of interest" description="Disordered" evidence="2">
    <location>
        <begin position="1"/>
        <end position="52"/>
    </location>
</feature>
<feature type="region of interest" description="Disordered" evidence="2">
    <location>
        <begin position="282"/>
        <end position="321"/>
    </location>
</feature>
<dbReference type="EMBL" id="WUUT01000002">
    <property type="protein sequence ID" value="MXR51434.1"/>
    <property type="molecule type" value="Genomic_DNA"/>
</dbReference>
<comment type="caution">
    <text evidence="3">The sequence shown here is derived from an EMBL/GenBank/DDBJ whole genome shotgun (WGS) entry which is preliminary data.</text>
</comment>
<evidence type="ECO:0000256" key="1">
    <source>
        <dbReference type="ARBA" id="ARBA00023186"/>
    </source>
</evidence>
<accession>A0A6B0T0C0</accession>
<reference evidence="3 4" key="1">
    <citation type="submission" date="2019-12" db="EMBL/GenBank/DDBJ databases">
        <title>Isolation and characterization of three novel carbon monoxide-oxidizing members of Halobacteria from salione crusts and soils.</title>
        <authorList>
            <person name="Myers M.R."/>
            <person name="King G.M."/>
        </authorList>
    </citation>
    <scope>NUCLEOTIDE SEQUENCE [LARGE SCALE GENOMIC DNA]</scope>
    <source>
        <strain evidence="3 4">WSH3</strain>
    </source>
</reference>
<dbReference type="InterPro" id="IPR020945">
    <property type="entry name" value="DMSO/NO3_reduct_chaperone"/>
</dbReference>